<name>A0A1Q8Y904_9BURK</name>
<gene>
    <name evidence="1" type="ORF">BLL52_4303</name>
</gene>
<accession>A0A1Q8Y904</accession>
<dbReference type="Proteomes" id="UP000185911">
    <property type="component" value="Unassembled WGS sequence"/>
</dbReference>
<reference evidence="1 2" key="1">
    <citation type="submission" date="2017-01" db="EMBL/GenBank/DDBJ databases">
        <title>Genome sequence of Rhodoferax antarcticus ANT.BR, a psychrophilic purple nonsulfur bacterium from an Antarctic microbial mat.</title>
        <authorList>
            <person name="Baker J."/>
            <person name="Riester C."/>
            <person name="Skinner B."/>
            <person name="Newell A."/>
            <person name="Swingley W."/>
            <person name="Madigan M."/>
            <person name="Jung D."/>
            <person name="Asao M."/>
            <person name="Chen M."/>
            <person name="Loughlin P."/>
            <person name="Pan H."/>
            <person name="Lin S."/>
            <person name="Li N."/>
            <person name="Shaw J."/>
            <person name="Prado M."/>
            <person name="Sherman C."/>
            <person name="Li X."/>
            <person name="Tang J."/>
            <person name="Blankenship R."/>
            <person name="Zhao T."/>
            <person name="Touchman J."/>
            <person name="Sattley M."/>
        </authorList>
    </citation>
    <scope>NUCLEOTIDE SEQUENCE [LARGE SCALE GENOMIC DNA]</scope>
    <source>
        <strain evidence="1 2">ANT.BR</strain>
    </source>
</reference>
<protein>
    <submittedName>
        <fullName evidence="1">Uncharacterized protein</fullName>
    </submittedName>
</protein>
<evidence type="ECO:0000313" key="2">
    <source>
        <dbReference type="Proteomes" id="UP000185911"/>
    </source>
</evidence>
<dbReference type="EMBL" id="MSYM01000020">
    <property type="protein sequence ID" value="OLP04532.1"/>
    <property type="molecule type" value="Genomic_DNA"/>
</dbReference>
<sequence length="52" mass="5210">MTGISFAAVAPFAAGAASAADCRLIDCAGKIRVAIAKKKAPNQIEFEMGLGG</sequence>
<dbReference type="AlphaFoldDB" id="A0A1Q8Y904"/>
<keyword evidence="2" id="KW-1185">Reference proteome</keyword>
<comment type="caution">
    <text evidence="1">The sequence shown here is derived from an EMBL/GenBank/DDBJ whole genome shotgun (WGS) entry which is preliminary data.</text>
</comment>
<evidence type="ECO:0000313" key="1">
    <source>
        <dbReference type="EMBL" id="OLP04532.1"/>
    </source>
</evidence>
<organism evidence="1 2">
    <name type="scientific">Rhodoferax antarcticus ANT.BR</name>
    <dbReference type="NCBI Taxonomy" id="1111071"/>
    <lineage>
        <taxon>Bacteria</taxon>
        <taxon>Pseudomonadati</taxon>
        <taxon>Pseudomonadota</taxon>
        <taxon>Betaproteobacteria</taxon>
        <taxon>Burkholderiales</taxon>
        <taxon>Comamonadaceae</taxon>
        <taxon>Rhodoferax</taxon>
    </lineage>
</organism>
<proteinExistence type="predicted"/>